<dbReference type="Gramene" id="Psat5g281600.1">
    <property type="protein sequence ID" value="Psat5g281600.1.cds"/>
    <property type="gene ID" value="Psat5g281600"/>
</dbReference>
<dbReference type="Pfam" id="PF13966">
    <property type="entry name" value="zf-RVT"/>
    <property type="match status" value="1"/>
</dbReference>
<comment type="caution">
    <text evidence="2">The sequence shown here is derived from an EMBL/GenBank/DDBJ whole genome shotgun (WGS) entry which is preliminary data.</text>
</comment>
<keyword evidence="3" id="KW-1185">Reference proteome</keyword>
<reference evidence="2 3" key="1">
    <citation type="journal article" date="2022" name="Nat. Genet.">
        <title>Improved pea reference genome and pan-genome highlight genomic features and evolutionary characteristics.</title>
        <authorList>
            <person name="Yang T."/>
            <person name="Liu R."/>
            <person name="Luo Y."/>
            <person name="Hu S."/>
            <person name="Wang D."/>
            <person name="Wang C."/>
            <person name="Pandey M.K."/>
            <person name="Ge S."/>
            <person name="Xu Q."/>
            <person name="Li N."/>
            <person name="Li G."/>
            <person name="Huang Y."/>
            <person name="Saxena R.K."/>
            <person name="Ji Y."/>
            <person name="Li M."/>
            <person name="Yan X."/>
            <person name="He Y."/>
            <person name="Liu Y."/>
            <person name="Wang X."/>
            <person name="Xiang C."/>
            <person name="Varshney R.K."/>
            <person name="Ding H."/>
            <person name="Gao S."/>
            <person name="Zong X."/>
        </authorList>
    </citation>
    <scope>NUCLEOTIDE SEQUENCE [LARGE SCALE GENOMIC DNA]</scope>
    <source>
        <strain evidence="2 3">cv. Zhongwan 6</strain>
    </source>
</reference>
<evidence type="ECO:0000313" key="3">
    <source>
        <dbReference type="Proteomes" id="UP001058974"/>
    </source>
</evidence>
<name>A0A9D4X6S3_PEA</name>
<protein>
    <recommendedName>
        <fullName evidence="1">Reverse transcriptase zinc-binding domain-containing protein</fullName>
    </recommendedName>
</protein>
<dbReference type="Gramene" id="Psat05G0776100-T1">
    <property type="protein sequence ID" value="KAI5413281.1"/>
    <property type="gene ID" value="KIW84_057761"/>
</dbReference>
<evidence type="ECO:0000259" key="1">
    <source>
        <dbReference type="Pfam" id="PF13966"/>
    </source>
</evidence>
<feature type="domain" description="Reverse transcriptase zinc-binding" evidence="1">
    <location>
        <begin position="83"/>
        <end position="178"/>
    </location>
</feature>
<gene>
    <name evidence="2" type="ORF">KIW84_057761</name>
</gene>
<dbReference type="InterPro" id="IPR026960">
    <property type="entry name" value="RVT-Znf"/>
</dbReference>
<proteinExistence type="predicted"/>
<dbReference type="EMBL" id="JAMSHJ010000005">
    <property type="protein sequence ID" value="KAI5413281.1"/>
    <property type="molecule type" value="Genomic_DNA"/>
</dbReference>
<organism evidence="2 3">
    <name type="scientific">Pisum sativum</name>
    <name type="common">Garden pea</name>
    <name type="synonym">Lathyrus oleraceus</name>
    <dbReference type="NCBI Taxonomy" id="3888"/>
    <lineage>
        <taxon>Eukaryota</taxon>
        <taxon>Viridiplantae</taxon>
        <taxon>Streptophyta</taxon>
        <taxon>Embryophyta</taxon>
        <taxon>Tracheophyta</taxon>
        <taxon>Spermatophyta</taxon>
        <taxon>Magnoliopsida</taxon>
        <taxon>eudicotyledons</taxon>
        <taxon>Gunneridae</taxon>
        <taxon>Pentapetalae</taxon>
        <taxon>rosids</taxon>
        <taxon>fabids</taxon>
        <taxon>Fabales</taxon>
        <taxon>Fabaceae</taxon>
        <taxon>Papilionoideae</taxon>
        <taxon>50 kb inversion clade</taxon>
        <taxon>NPAAA clade</taxon>
        <taxon>Hologalegina</taxon>
        <taxon>IRL clade</taxon>
        <taxon>Fabeae</taxon>
        <taxon>Lathyrus</taxon>
    </lineage>
</organism>
<accession>A0A9D4X6S3</accession>
<sequence length="216" mass="25032">MSTDLNNWFIDSIVCKLGKEEFIDFWHDIWLRLEPICRVFEPLYQVAELGRSVVNNDNWTTEVDSARLIVARSLCVVEKSNRFSVKYCYVRIADQSNQNAILDEVVSGALKSLWMTKTLSKFLIFGWRLSLNHLPTRLNLARCEILVGHHNLVCPLYYGESENSYHLFGGCPVSEVWWIHMCAWLQVDMPIEPMHPIDRLQALEDSIKSRLKVDSG</sequence>
<dbReference type="AlphaFoldDB" id="A0A9D4X6S3"/>
<dbReference type="Proteomes" id="UP001058974">
    <property type="component" value="Chromosome 5"/>
</dbReference>
<evidence type="ECO:0000313" key="2">
    <source>
        <dbReference type="EMBL" id="KAI5413281.1"/>
    </source>
</evidence>